<dbReference type="SMART" id="SM00398">
    <property type="entry name" value="HMG"/>
    <property type="match status" value="1"/>
</dbReference>
<accession>T1IIT7</accession>
<dbReference type="Gene3D" id="1.10.30.10">
    <property type="entry name" value="High mobility group box domain"/>
    <property type="match status" value="1"/>
</dbReference>
<evidence type="ECO:0000313" key="8">
    <source>
        <dbReference type="Proteomes" id="UP000014500"/>
    </source>
</evidence>
<keyword evidence="2 3" id="KW-0539">Nucleus</keyword>
<dbReference type="EMBL" id="JH430212">
    <property type="status" value="NOT_ANNOTATED_CDS"/>
    <property type="molecule type" value="Genomic_DNA"/>
</dbReference>
<reference evidence="7" key="2">
    <citation type="submission" date="2015-02" db="UniProtKB">
        <authorList>
            <consortium name="EnsemblMetazoa"/>
        </authorList>
    </citation>
    <scope>IDENTIFICATION</scope>
</reference>
<dbReference type="InterPro" id="IPR051965">
    <property type="entry name" value="ChromReg_NeuronalGeneExpr"/>
</dbReference>
<feature type="region of interest" description="Disordered" evidence="5">
    <location>
        <begin position="115"/>
        <end position="141"/>
    </location>
</feature>
<evidence type="ECO:0000256" key="3">
    <source>
        <dbReference type="PROSITE-ProRule" id="PRU00267"/>
    </source>
</evidence>
<dbReference type="GO" id="GO:0003677">
    <property type="term" value="F:DNA binding"/>
    <property type="evidence" value="ECO:0007669"/>
    <property type="project" value="UniProtKB-UniRule"/>
</dbReference>
<evidence type="ECO:0000313" key="7">
    <source>
        <dbReference type="EnsemblMetazoa" id="SMAR000790-PA"/>
    </source>
</evidence>
<feature type="DNA-binding region" description="HMG box" evidence="3">
    <location>
        <begin position="141"/>
        <end position="209"/>
    </location>
</feature>
<dbReference type="eggNOG" id="KOG0381">
    <property type="taxonomic scope" value="Eukaryota"/>
</dbReference>
<feature type="coiled-coil region" evidence="4">
    <location>
        <begin position="184"/>
        <end position="211"/>
    </location>
</feature>
<dbReference type="InterPro" id="IPR036236">
    <property type="entry name" value="Znf_C2H2_sf"/>
</dbReference>
<evidence type="ECO:0000256" key="2">
    <source>
        <dbReference type="ARBA" id="ARBA00023242"/>
    </source>
</evidence>
<feature type="coiled-coil region" evidence="4">
    <location>
        <begin position="351"/>
        <end position="378"/>
    </location>
</feature>
<dbReference type="Proteomes" id="UP000014500">
    <property type="component" value="Unassembled WGS sequence"/>
</dbReference>
<dbReference type="CDD" id="cd21980">
    <property type="entry name" value="HMG-box_HMG20"/>
    <property type="match status" value="1"/>
</dbReference>
<keyword evidence="8" id="KW-1185">Reference proteome</keyword>
<dbReference type="SUPFAM" id="SSF47095">
    <property type="entry name" value="HMG-box"/>
    <property type="match status" value="1"/>
</dbReference>
<evidence type="ECO:0000256" key="1">
    <source>
        <dbReference type="ARBA" id="ARBA00023125"/>
    </source>
</evidence>
<dbReference type="Pfam" id="PF00505">
    <property type="entry name" value="HMG_box"/>
    <property type="match status" value="1"/>
</dbReference>
<dbReference type="GO" id="GO:0010468">
    <property type="term" value="P:regulation of gene expression"/>
    <property type="evidence" value="ECO:0007669"/>
    <property type="project" value="TreeGrafter"/>
</dbReference>
<dbReference type="Gene3D" id="3.30.160.60">
    <property type="entry name" value="Classic Zinc Finger"/>
    <property type="match status" value="1"/>
</dbReference>
<dbReference type="PhylomeDB" id="T1IIT7"/>
<sequence length="415" mass="47824">MEPNNSEFIDTTIILNGTTYSFSPSLQINGGKSIEVQQLKFDRLANADLITENGILLEANNRGYFYVPMKDSAQLVNNNLLTADDIALNQSEHENVCQEESSSFNLSLEAPQEQCTSATKRKGGWPKGKKRKKQVEASKAPKAPTTGYVRFLNERRQIYKELHPELPFAEVTRILGSEWSNMPSEEKKKYLNEAEADKKRYREELKTYLQSEEYQIHLKRKKLNNICKINSEFQDEINSLDIDDEDSEELYCKICDQFFNSLHNKREHLYGKHHLQMVTGNDEKNTLNSQESEDVLGVDNDLLSGVLTCEQNSFTNQLKGTVALPSPSEPVNVPQIIDNLLTATFERENEIQSLKTNLERLRQTSDNFNKQLVTMRELKKTMEIELMQLKIAFVKWNEQIESLKMIPTLFHVINF</sequence>
<dbReference type="PROSITE" id="PS50118">
    <property type="entry name" value="HMG_BOX_2"/>
    <property type="match status" value="1"/>
</dbReference>
<evidence type="ECO:0000256" key="4">
    <source>
        <dbReference type="SAM" id="Coils"/>
    </source>
</evidence>
<protein>
    <recommendedName>
        <fullName evidence="6">HMG box domain-containing protein</fullName>
    </recommendedName>
</protein>
<proteinExistence type="predicted"/>
<dbReference type="GO" id="GO:0005634">
    <property type="term" value="C:nucleus"/>
    <property type="evidence" value="ECO:0007669"/>
    <property type="project" value="UniProtKB-UniRule"/>
</dbReference>
<dbReference type="PANTHER" id="PTHR46040">
    <property type="entry name" value="HIGH MOBILITY GROUP PROTEIN 2"/>
    <property type="match status" value="1"/>
</dbReference>
<dbReference type="EnsemblMetazoa" id="SMAR000790-RA">
    <property type="protein sequence ID" value="SMAR000790-PA"/>
    <property type="gene ID" value="SMAR000790"/>
</dbReference>
<evidence type="ECO:0000259" key="6">
    <source>
        <dbReference type="PROSITE" id="PS50118"/>
    </source>
</evidence>
<dbReference type="STRING" id="126957.T1IIT7"/>
<dbReference type="InterPro" id="IPR009071">
    <property type="entry name" value="HMG_box_dom"/>
</dbReference>
<organism evidence="7 8">
    <name type="scientific">Strigamia maritima</name>
    <name type="common">European centipede</name>
    <name type="synonym">Geophilus maritimus</name>
    <dbReference type="NCBI Taxonomy" id="126957"/>
    <lineage>
        <taxon>Eukaryota</taxon>
        <taxon>Metazoa</taxon>
        <taxon>Ecdysozoa</taxon>
        <taxon>Arthropoda</taxon>
        <taxon>Myriapoda</taxon>
        <taxon>Chilopoda</taxon>
        <taxon>Pleurostigmophora</taxon>
        <taxon>Geophilomorpha</taxon>
        <taxon>Linotaeniidae</taxon>
        <taxon>Strigamia</taxon>
    </lineage>
</organism>
<dbReference type="InterPro" id="IPR036910">
    <property type="entry name" value="HMG_box_dom_sf"/>
</dbReference>
<dbReference type="OMA" id="CRTCDQW"/>
<reference evidence="8" key="1">
    <citation type="submission" date="2011-05" db="EMBL/GenBank/DDBJ databases">
        <authorList>
            <person name="Richards S.R."/>
            <person name="Qu J."/>
            <person name="Jiang H."/>
            <person name="Jhangiani S.N."/>
            <person name="Agravi P."/>
            <person name="Goodspeed R."/>
            <person name="Gross S."/>
            <person name="Mandapat C."/>
            <person name="Jackson L."/>
            <person name="Mathew T."/>
            <person name="Pu L."/>
            <person name="Thornton R."/>
            <person name="Saada N."/>
            <person name="Wilczek-Boney K.B."/>
            <person name="Lee S."/>
            <person name="Kovar C."/>
            <person name="Wu Y."/>
            <person name="Scherer S.E."/>
            <person name="Worley K.C."/>
            <person name="Muzny D.M."/>
            <person name="Gibbs R."/>
        </authorList>
    </citation>
    <scope>NUCLEOTIDE SEQUENCE</scope>
    <source>
        <strain evidence="8">Brora</strain>
    </source>
</reference>
<dbReference type="HOGENOM" id="CLU_049505_0_0_1"/>
<dbReference type="SUPFAM" id="SSF57667">
    <property type="entry name" value="beta-beta-alpha zinc fingers"/>
    <property type="match status" value="1"/>
</dbReference>
<feature type="domain" description="HMG box" evidence="6">
    <location>
        <begin position="141"/>
        <end position="209"/>
    </location>
</feature>
<dbReference type="PANTHER" id="PTHR46040:SF3">
    <property type="entry name" value="HIGH MOBILITY GROUP PROTEIN 2"/>
    <property type="match status" value="1"/>
</dbReference>
<name>T1IIT7_STRMM</name>
<keyword evidence="1 3" id="KW-0238">DNA-binding</keyword>
<dbReference type="AlphaFoldDB" id="T1IIT7"/>
<keyword evidence="4" id="KW-0175">Coiled coil</keyword>
<evidence type="ECO:0000256" key="5">
    <source>
        <dbReference type="SAM" id="MobiDB-lite"/>
    </source>
</evidence>
<feature type="compositionally biased region" description="Basic residues" evidence="5">
    <location>
        <begin position="119"/>
        <end position="133"/>
    </location>
</feature>